<dbReference type="AlphaFoldDB" id="A0AAV8WCJ5"/>
<evidence type="ECO:0000256" key="3">
    <source>
        <dbReference type="ARBA" id="ARBA00023295"/>
    </source>
</evidence>
<dbReference type="GO" id="GO:0005975">
    <property type="term" value="P:carbohydrate metabolic process"/>
    <property type="evidence" value="ECO:0007669"/>
    <property type="project" value="InterPro"/>
</dbReference>
<name>A0AAV8WCJ5_9CUCU</name>
<gene>
    <name evidence="5" type="ORF">NQ315_007143</name>
</gene>
<sequence length="79" mass="9162">MEKYLSNIRDAMDDGVNVIGYTAWSLLDNFEWMSGYTEKFGLFHVDFSDPNRTRSPKDSVQFYKKVIATHCLVADCEED</sequence>
<evidence type="ECO:0000256" key="4">
    <source>
        <dbReference type="RuleBase" id="RU003690"/>
    </source>
</evidence>
<organism evidence="5 6">
    <name type="scientific">Exocentrus adspersus</name>
    <dbReference type="NCBI Taxonomy" id="1586481"/>
    <lineage>
        <taxon>Eukaryota</taxon>
        <taxon>Metazoa</taxon>
        <taxon>Ecdysozoa</taxon>
        <taxon>Arthropoda</taxon>
        <taxon>Hexapoda</taxon>
        <taxon>Insecta</taxon>
        <taxon>Pterygota</taxon>
        <taxon>Neoptera</taxon>
        <taxon>Endopterygota</taxon>
        <taxon>Coleoptera</taxon>
        <taxon>Polyphaga</taxon>
        <taxon>Cucujiformia</taxon>
        <taxon>Chrysomeloidea</taxon>
        <taxon>Cerambycidae</taxon>
        <taxon>Lamiinae</taxon>
        <taxon>Acanthocinini</taxon>
        <taxon>Exocentrus</taxon>
    </lineage>
</organism>
<keyword evidence="3" id="KW-0326">Glycosidase</keyword>
<protein>
    <recommendedName>
        <fullName evidence="7">Beta-glucosidase</fullName>
    </recommendedName>
</protein>
<accession>A0AAV8WCJ5</accession>
<dbReference type="Pfam" id="PF00232">
    <property type="entry name" value="Glyco_hydro_1"/>
    <property type="match status" value="1"/>
</dbReference>
<comment type="caution">
    <text evidence="5">The sequence shown here is derived from an EMBL/GenBank/DDBJ whole genome shotgun (WGS) entry which is preliminary data.</text>
</comment>
<comment type="similarity">
    <text evidence="1 4">Belongs to the glycosyl hydrolase 1 family.</text>
</comment>
<dbReference type="InterPro" id="IPR017853">
    <property type="entry name" value="GH"/>
</dbReference>
<keyword evidence="6" id="KW-1185">Reference proteome</keyword>
<dbReference type="GO" id="GO:0008422">
    <property type="term" value="F:beta-glucosidase activity"/>
    <property type="evidence" value="ECO:0007669"/>
    <property type="project" value="TreeGrafter"/>
</dbReference>
<dbReference type="SUPFAM" id="SSF51445">
    <property type="entry name" value="(Trans)glycosidases"/>
    <property type="match status" value="1"/>
</dbReference>
<dbReference type="EMBL" id="JANEYG010000003">
    <property type="protein sequence ID" value="KAJ8924347.1"/>
    <property type="molecule type" value="Genomic_DNA"/>
</dbReference>
<dbReference type="PRINTS" id="PR00131">
    <property type="entry name" value="GLHYDRLASE1"/>
</dbReference>
<dbReference type="Proteomes" id="UP001159042">
    <property type="component" value="Unassembled WGS sequence"/>
</dbReference>
<dbReference type="PANTHER" id="PTHR10353:SF36">
    <property type="entry name" value="LP05116P"/>
    <property type="match status" value="1"/>
</dbReference>
<evidence type="ECO:0000313" key="6">
    <source>
        <dbReference type="Proteomes" id="UP001159042"/>
    </source>
</evidence>
<reference evidence="5 6" key="1">
    <citation type="journal article" date="2023" name="Insect Mol. Biol.">
        <title>Genome sequencing provides insights into the evolution of gene families encoding plant cell wall-degrading enzymes in longhorned beetles.</title>
        <authorList>
            <person name="Shin N.R."/>
            <person name="Okamura Y."/>
            <person name="Kirsch R."/>
            <person name="Pauchet Y."/>
        </authorList>
    </citation>
    <scope>NUCLEOTIDE SEQUENCE [LARGE SCALE GENOMIC DNA]</scope>
    <source>
        <strain evidence="5">EAD_L_NR</strain>
    </source>
</reference>
<dbReference type="PANTHER" id="PTHR10353">
    <property type="entry name" value="GLYCOSYL HYDROLASE"/>
    <property type="match status" value="1"/>
</dbReference>
<keyword evidence="2" id="KW-0378">Hydrolase</keyword>
<evidence type="ECO:0000313" key="5">
    <source>
        <dbReference type="EMBL" id="KAJ8924347.1"/>
    </source>
</evidence>
<dbReference type="InterPro" id="IPR001360">
    <property type="entry name" value="Glyco_hydro_1"/>
</dbReference>
<dbReference type="Gene3D" id="3.20.20.80">
    <property type="entry name" value="Glycosidases"/>
    <property type="match status" value="1"/>
</dbReference>
<evidence type="ECO:0000256" key="2">
    <source>
        <dbReference type="ARBA" id="ARBA00022801"/>
    </source>
</evidence>
<evidence type="ECO:0000256" key="1">
    <source>
        <dbReference type="ARBA" id="ARBA00010838"/>
    </source>
</evidence>
<proteinExistence type="inferred from homology"/>
<evidence type="ECO:0008006" key="7">
    <source>
        <dbReference type="Google" id="ProtNLM"/>
    </source>
</evidence>